<dbReference type="PANTHER" id="PTHR11081">
    <property type="entry name" value="FLAP ENDONUCLEASE FAMILY MEMBER"/>
    <property type="match status" value="1"/>
</dbReference>
<dbReference type="GO" id="GO:0008821">
    <property type="term" value="F:crossover junction DNA endonuclease activity"/>
    <property type="evidence" value="ECO:0007669"/>
    <property type="project" value="InterPro"/>
</dbReference>
<sequence>MKRGINVRTKAHALTNSFQELIEHYGYNSHTAPGEAEAELAMLNTQQIIDGVLSDDADTLLFGATHLIRNPNVKEDGDMIKIYTAQAIQSTLSLTAGGILLLALLCGGDYDPVGLRGCGMTTAYSLARASYGDDLLDAARTCTKPELEMFLEKWRKRLRTIFRYNDAGHLSRRQIALADHMSDSFPNLEVLLLYAKPLTSWSPGQKQPDTANWNPREVNLNKLAAICERSFTWGTSEGILSCFQEHVWPGMALHGLVKEANIDPTTVLASHIAGTITEGMFGLSSILRIVRRQKGGKKAIPGYRVEVQTGRLSSATQSGLRGLRTFSKKSIRKKEVLPGKMVVGIPSSVLERALPALVARFKKARKAKAGSVPTLTSTYKPILSKLLPVPGQSAAASGSSMENAIYID</sequence>
<dbReference type="Gene3D" id="3.40.50.1010">
    <property type="entry name" value="5'-nuclease"/>
    <property type="match status" value="1"/>
</dbReference>
<reference evidence="2 3" key="1">
    <citation type="submission" date="2014-04" db="EMBL/GenBank/DDBJ databases">
        <authorList>
            <consortium name="DOE Joint Genome Institute"/>
            <person name="Kuo A."/>
            <person name="Kohler A."/>
            <person name="Nagy L.G."/>
            <person name="Floudas D."/>
            <person name="Copeland A."/>
            <person name="Barry K.W."/>
            <person name="Cichocki N."/>
            <person name="Veneault-Fourrey C."/>
            <person name="LaButti K."/>
            <person name="Lindquist E.A."/>
            <person name="Lipzen A."/>
            <person name="Lundell T."/>
            <person name="Morin E."/>
            <person name="Murat C."/>
            <person name="Sun H."/>
            <person name="Tunlid A."/>
            <person name="Henrissat B."/>
            <person name="Grigoriev I.V."/>
            <person name="Hibbett D.S."/>
            <person name="Martin F."/>
            <person name="Nordberg H.P."/>
            <person name="Cantor M.N."/>
            <person name="Hua S.X."/>
        </authorList>
    </citation>
    <scope>NUCLEOTIDE SEQUENCE [LARGE SCALE GENOMIC DNA]</scope>
    <source>
        <strain evidence="2 3">LaAM-08-1</strain>
    </source>
</reference>
<dbReference type="OrthoDB" id="2959108at2759"/>
<dbReference type="HOGENOM" id="CLU_007575_3_1_1"/>
<keyword evidence="3" id="KW-1185">Reference proteome</keyword>
<dbReference type="SUPFAM" id="SSF88723">
    <property type="entry name" value="PIN domain-like"/>
    <property type="match status" value="1"/>
</dbReference>
<dbReference type="SUPFAM" id="SSF47807">
    <property type="entry name" value="5' to 3' exonuclease, C-terminal subdomain"/>
    <property type="match status" value="1"/>
</dbReference>
<dbReference type="CDD" id="cd09906">
    <property type="entry name" value="H3TH_YEN1"/>
    <property type="match status" value="1"/>
</dbReference>
<dbReference type="EMBL" id="KN838849">
    <property type="protein sequence ID" value="KIJ93351.1"/>
    <property type="molecule type" value="Genomic_DNA"/>
</dbReference>
<dbReference type="Proteomes" id="UP000054477">
    <property type="component" value="Unassembled WGS sequence"/>
</dbReference>
<evidence type="ECO:0000313" key="2">
    <source>
        <dbReference type="EMBL" id="KIJ93351.1"/>
    </source>
</evidence>
<feature type="domain" description="XPG-I" evidence="1">
    <location>
        <begin position="23"/>
        <end position="94"/>
    </location>
</feature>
<dbReference type="InterPro" id="IPR037316">
    <property type="entry name" value="Yen1_H3TH"/>
</dbReference>
<evidence type="ECO:0000313" key="3">
    <source>
        <dbReference type="Proteomes" id="UP000054477"/>
    </source>
</evidence>
<dbReference type="PRINTS" id="PR00853">
    <property type="entry name" value="XPGRADSUPER"/>
</dbReference>
<dbReference type="STRING" id="1095629.A0A0C9X6T4"/>
<dbReference type="SMART" id="SM00484">
    <property type="entry name" value="XPGI"/>
    <property type="match status" value="1"/>
</dbReference>
<dbReference type="Pfam" id="PF00867">
    <property type="entry name" value="XPG_I"/>
    <property type="match status" value="1"/>
</dbReference>
<protein>
    <recommendedName>
        <fullName evidence="1">XPG-I domain-containing protein</fullName>
    </recommendedName>
</protein>
<dbReference type="PANTHER" id="PTHR11081:SF75">
    <property type="entry name" value="ENDONUCLEASE, PUTATIVE (AFU_ORTHOLOGUE AFUA_3G13260)-RELATED"/>
    <property type="match status" value="1"/>
</dbReference>
<gene>
    <name evidence="2" type="ORF">K443DRAFT_684598</name>
</gene>
<evidence type="ECO:0000259" key="1">
    <source>
        <dbReference type="SMART" id="SM00484"/>
    </source>
</evidence>
<organism evidence="2 3">
    <name type="scientific">Laccaria amethystina LaAM-08-1</name>
    <dbReference type="NCBI Taxonomy" id="1095629"/>
    <lineage>
        <taxon>Eukaryota</taxon>
        <taxon>Fungi</taxon>
        <taxon>Dikarya</taxon>
        <taxon>Basidiomycota</taxon>
        <taxon>Agaricomycotina</taxon>
        <taxon>Agaricomycetes</taxon>
        <taxon>Agaricomycetidae</taxon>
        <taxon>Agaricales</taxon>
        <taxon>Agaricineae</taxon>
        <taxon>Hydnangiaceae</taxon>
        <taxon>Laccaria</taxon>
    </lineage>
</organism>
<dbReference type="GO" id="GO:0017108">
    <property type="term" value="F:5'-flap endonuclease activity"/>
    <property type="evidence" value="ECO:0007669"/>
    <property type="project" value="TreeGrafter"/>
</dbReference>
<dbReference type="InterPro" id="IPR006084">
    <property type="entry name" value="XPG/Rad2"/>
</dbReference>
<reference evidence="3" key="2">
    <citation type="submission" date="2015-01" db="EMBL/GenBank/DDBJ databases">
        <title>Evolutionary Origins and Diversification of the Mycorrhizal Mutualists.</title>
        <authorList>
            <consortium name="DOE Joint Genome Institute"/>
            <consortium name="Mycorrhizal Genomics Consortium"/>
            <person name="Kohler A."/>
            <person name="Kuo A."/>
            <person name="Nagy L.G."/>
            <person name="Floudas D."/>
            <person name="Copeland A."/>
            <person name="Barry K.W."/>
            <person name="Cichocki N."/>
            <person name="Veneault-Fourrey C."/>
            <person name="LaButti K."/>
            <person name="Lindquist E.A."/>
            <person name="Lipzen A."/>
            <person name="Lundell T."/>
            <person name="Morin E."/>
            <person name="Murat C."/>
            <person name="Riley R."/>
            <person name="Ohm R."/>
            <person name="Sun H."/>
            <person name="Tunlid A."/>
            <person name="Henrissat B."/>
            <person name="Grigoriev I.V."/>
            <person name="Hibbett D.S."/>
            <person name="Martin F."/>
        </authorList>
    </citation>
    <scope>NUCLEOTIDE SEQUENCE [LARGE SCALE GENOMIC DNA]</scope>
    <source>
        <strain evidence="3">LaAM-08-1</strain>
    </source>
</reference>
<dbReference type="InterPro" id="IPR006086">
    <property type="entry name" value="XPG-I_dom"/>
</dbReference>
<accession>A0A0C9X6T4</accession>
<dbReference type="InterPro" id="IPR029060">
    <property type="entry name" value="PIN-like_dom_sf"/>
</dbReference>
<dbReference type="GO" id="GO:0006281">
    <property type="term" value="P:DNA repair"/>
    <property type="evidence" value="ECO:0007669"/>
    <property type="project" value="UniProtKB-ARBA"/>
</dbReference>
<dbReference type="InterPro" id="IPR036279">
    <property type="entry name" value="5-3_exonuclease_C_sf"/>
</dbReference>
<proteinExistence type="predicted"/>
<dbReference type="AlphaFoldDB" id="A0A0C9X6T4"/>
<dbReference type="Gene3D" id="1.10.150.20">
    <property type="entry name" value="5' to 3' exonuclease, C-terminal subdomain"/>
    <property type="match status" value="1"/>
</dbReference>
<name>A0A0C9X6T4_9AGAR</name>